<feature type="region of interest" description="Disordered" evidence="1">
    <location>
        <begin position="74"/>
        <end position="104"/>
    </location>
</feature>
<feature type="transmembrane region" description="Helical" evidence="2">
    <location>
        <begin position="250"/>
        <end position="267"/>
    </location>
</feature>
<proteinExistence type="predicted"/>
<feature type="domain" description="CAAX prenyl protease 2/Lysostaphin resistance protein A-like" evidence="3">
    <location>
        <begin position="327"/>
        <end position="418"/>
    </location>
</feature>
<organism evidence="4">
    <name type="scientific">Thermobifida fusca (strain YX)</name>
    <dbReference type="NCBI Taxonomy" id="269800"/>
    <lineage>
        <taxon>Bacteria</taxon>
        <taxon>Bacillati</taxon>
        <taxon>Actinomycetota</taxon>
        <taxon>Actinomycetes</taxon>
        <taxon>Streptosporangiales</taxon>
        <taxon>Nocardiopsidaceae</taxon>
        <taxon>Thermobifida</taxon>
    </lineage>
</organism>
<dbReference type="KEGG" id="tfu:Tfu_1376"/>
<name>Q47Q55_THEFY</name>
<evidence type="ECO:0000259" key="3">
    <source>
        <dbReference type="Pfam" id="PF02517"/>
    </source>
</evidence>
<dbReference type="HOGENOM" id="CLU_626891_0_0_11"/>
<feature type="transmembrane region" description="Helical" evidence="2">
    <location>
        <begin position="406"/>
        <end position="428"/>
    </location>
</feature>
<feature type="transmembrane region" description="Helical" evidence="2">
    <location>
        <begin position="196"/>
        <end position="219"/>
    </location>
</feature>
<evidence type="ECO:0000256" key="2">
    <source>
        <dbReference type="SAM" id="Phobius"/>
    </source>
</evidence>
<dbReference type="Pfam" id="PF02517">
    <property type="entry name" value="Rce1-like"/>
    <property type="match status" value="1"/>
</dbReference>
<dbReference type="AlphaFoldDB" id="Q47Q55"/>
<dbReference type="STRING" id="269800.Tfu_1376"/>
<dbReference type="GO" id="GO:0080120">
    <property type="term" value="P:CAAX-box protein maturation"/>
    <property type="evidence" value="ECO:0007669"/>
    <property type="project" value="UniProtKB-ARBA"/>
</dbReference>
<dbReference type="InterPro" id="IPR003675">
    <property type="entry name" value="Rce1/LyrA-like_dom"/>
</dbReference>
<feature type="transmembrane region" description="Helical" evidence="2">
    <location>
        <begin position="379"/>
        <end position="399"/>
    </location>
</feature>
<feature type="transmembrane region" description="Helical" evidence="2">
    <location>
        <begin position="288"/>
        <end position="308"/>
    </location>
</feature>
<feature type="compositionally biased region" description="Polar residues" evidence="1">
    <location>
        <begin position="1"/>
        <end position="13"/>
    </location>
</feature>
<dbReference type="EMBL" id="CP000088">
    <property type="protein sequence ID" value="AAZ55414.1"/>
    <property type="molecule type" value="Genomic_DNA"/>
</dbReference>
<keyword evidence="2" id="KW-0812">Transmembrane</keyword>
<keyword evidence="2" id="KW-1133">Transmembrane helix</keyword>
<keyword evidence="2" id="KW-0472">Membrane</keyword>
<dbReference type="GO" id="GO:0004175">
    <property type="term" value="F:endopeptidase activity"/>
    <property type="evidence" value="ECO:0007669"/>
    <property type="project" value="UniProtKB-ARBA"/>
</dbReference>
<evidence type="ECO:0000313" key="4">
    <source>
        <dbReference type="EMBL" id="AAZ55414.1"/>
    </source>
</evidence>
<dbReference type="eggNOG" id="COG1266">
    <property type="taxonomic scope" value="Bacteria"/>
</dbReference>
<feature type="region of interest" description="Disordered" evidence="1">
    <location>
        <begin position="1"/>
        <end position="58"/>
    </location>
</feature>
<evidence type="ECO:0000256" key="1">
    <source>
        <dbReference type="SAM" id="MobiDB-lite"/>
    </source>
</evidence>
<gene>
    <name evidence="4" type="ordered locus">Tfu_1376</name>
</gene>
<sequence>MVSGSLTSRSSPASVPPPLSWLGRGWDGRPPAGLAASVSPARPARQKTGGQRLTDIPVFPGVRPAPAFVAGARVGRTSTRRSRGSRVTRETGLLPGASPWMKTGGQRLTDIPVFPGVRPAPAFVAGARVGRTSTRRSRGSRVTRETGLLFLPVGGWCRDTGRISTMAEPTLDPAGSGAAGRTSPGVLTRRMLGVEVWCVLALSLGASAVAATISFVGALTAPEALSEQTASLVTSAADAERPWLDLSWQAYRLLFAFAPVALVVYLLHRSGDSARTIGFDLRRPGFDAGWGVLLAAGIGLGGLVVYLVSVQWGINRPIAPSALHGHWWQHAVLVLQAVKNGVLEEVVVVGYLLLRLEQLGWSPVRAVAASSGLRALYHLYQGVGMFVGNLVMGVVFCWFYRRYGRVMPLVVAHSVIDIVAFVGSVYVIGRVGWLPGA</sequence>
<protein>
    <recommendedName>
        <fullName evidence="3">CAAX prenyl protease 2/Lysostaphin resistance protein A-like domain-containing protein</fullName>
    </recommendedName>
</protein>
<reference evidence="4" key="1">
    <citation type="submission" date="2005-07" db="EMBL/GenBank/DDBJ databases">
        <title>Complete sequence of Thermobifida fusca YX.</title>
        <authorList>
            <consortium name="US DOE Joint Genome Institute"/>
            <person name="Copeland A."/>
            <person name="Lucas S."/>
            <person name="Lapidus A."/>
            <person name="Barry K."/>
            <person name="Detter J.C."/>
            <person name="Glavina T."/>
            <person name="Hammon N."/>
            <person name="Israni S."/>
            <person name="Pitluck S."/>
            <person name="Di Bartolo G."/>
            <person name="Chain P."/>
            <person name="Schmutz J."/>
            <person name="Larimer F."/>
            <person name="Land M."/>
            <person name="Lykidis A."/>
            <person name="Richardson P."/>
        </authorList>
    </citation>
    <scope>NUCLEOTIDE SEQUENCE</scope>
    <source>
        <strain evidence="4">YX</strain>
    </source>
</reference>
<accession>Q47Q55</accession>